<sequence length="177" mass="19118">MSDYRACPTSARPLSAITIAPHTHSQWSAPPMPAALAFMGNLHAYGHHVCRGSLAVVYCAALPCSTASERCPCHCPVTLGAPTPYFLCIAISNAYAYTSAHARRRPAVRRPIYLTARARRCSVRTVRASGVASRYICALTLRASARGRGSIAGPSYRAADCVCVYSARVRRLTVFRC</sequence>
<proteinExistence type="predicted"/>
<dbReference type="AlphaFoldDB" id="A0A0D2MR19"/>
<keyword evidence="2" id="KW-1185">Reference proteome</keyword>
<evidence type="ECO:0000313" key="1">
    <source>
        <dbReference type="EMBL" id="KJA26443.1"/>
    </source>
</evidence>
<reference evidence="2" key="1">
    <citation type="submission" date="2014-04" db="EMBL/GenBank/DDBJ databases">
        <title>Evolutionary Origins and Diversification of the Mycorrhizal Mutualists.</title>
        <authorList>
            <consortium name="DOE Joint Genome Institute"/>
            <consortium name="Mycorrhizal Genomics Consortium"/>
            <person name="Kohler A."/>
            <person name="Kuo A."/>
            <person name="Nagy L.G."/>
            <person name="Floudas D."/>
            <person name="Copeland A."/>
            <person name="Barry K.W."/>
            <person name="Cichocki N."/>
            <person name="Veneault-Fourrey C."/>
            <person name="LaButti K."/>
            <person name="Lindquist E.A."/>
            <person name="Lipzen A."/>
            <person name="Lundell T."/>
            <person name="Morin E."/>
            <person name="Murat C."/>
            <person name="Riley R."/>
            <person name="Ohm R."/>
            <person name="Sun H."/>
            <person name="Tunlid A."/>
            <person name="Henrissat B."/>
            <person name="Grigoriev I.V."/>
            <person name="Hibbett D.S."/>
            <person name="Martin F."/>
        </authorList>
    </citation>
    <scope>NUCLEOTIDE SEQUENCE [LARGE SCALE GENOMIC DNA]</scope>
    <source>
        <strain evidence="2">FD-334 SS-4</strain>
    </source>
</reference>
<dbReference type="Proteomes" id="UP000054270">
    <property type="component" value="Unassembled WGS sequence"/>
</dbReference>
<gene>
    <name evidence="1" type="ORF">HYPSUDRAFT_275162</name>
</gene>
<accession>A0A0D2MR19</accession>
<organism evidence="1 2">
    <name type="scientific">Hypholoma sublateritium (strain FD-334 SS-4)</name>
    <dbReference type="NCBI Taxonomy" id="945553"/>
    <lineage>
        <taxon>Eukaryota</taxon>
        <taxon>Fungi</taxon>
        <taxon>Dikarya</taxon>
        <taxon>Basidiomycota</taxon>
        <taxon>Agaricomycotina</taxon>
        <taxon>Agaricomycetes</taxon>
        <taxon>Agaricomycetidae</taxon>
        <taxon>Agaricales</taxon>
        <taxon>Agaricineae</taxon>
        <taxon>Strophariaceae</taxon>
        <taxon>Hypholoma</taxon>
    </lineage>
</organism>
<evidence type="ECO:0000313" key="2">
    <source>
        <dbReference type="Proteomes" id="UP000054270"/>
    </source>
</evidence>
<protein>
    <submittedName>
        <fullName evidence="1">Uncharacterized protein</fullName>
    </submittedName>
</protein>
<dbReference type="EMBL" id="KN817527">
    <property type="protein sequence ID" value="KJA26443.1"/>
    <property type="molecule type" value="Genomic_DNA"/>
</dbReference>
<name>A0A0D2MR19_HYPSF</name>